<feature type="transmembrane region" description="Helical" evidence="7">
    <location>
        <begin position="633"/>
        <end position="653"/>
    </location>
</feature>
<evidence type="ECO:0000256" key="4">
    <source>
        <dbReference type="ARBA" id="ARBA00022989"/>
    </source>
</evidence>
<comment type="similarity">
    <text evidence="2">Belongs to the TDE1 family.</text>
</comment>
<dbReference type="Proteomes" id="UP000289738">
    <property type="component" value="Chromosome A08"/>
</dbReference>
<evidence type="ECO:0000256" key="7">
    <source>
        <dbReference type="SAM" id="Phobius"/>
    </source>
</evidence>
<name>A0A445BS16_ARAHY</name>
<organism evidence="8 9">
    <name type="scientific">Arachis hypogaea</name>
    <name type="common">Peanut</name>
    <dbReference type="NCBI Taxonomy" id="3818"/>
    <lineage>
        <taxon>Eukaryota</taxon>
        <taxon>Viridiplantae</taxon>
        <taxon>Streptophyta</taxon>
        <taxon>Embryophyta</taxon>
        <taxon>Tracheophyta</taxon>
        <taxon>Spermatophyta</taxon>
        <taxon>Magnoliopsida</taxon>
        <taxon>eudicotyledons</taxon>
        <taxon>Gunneridae</taxon>
        <taxon>Pentapetalae</taxon>
        <taxon>rosids</taxon>
        <taxon>fabids</taxon>
        <taxon>Fabales</taxon>
        <taxon>Fabaceae</taxon>
        <taxon>Papilionoideae</taxon>
        <taxon>50 kb inversion clade</taxon>
        <taxon>dalbergioids sensu lato</taxon>
        <taxon>Dalbergieae</taxon>
        <taxon>Pterocarpus clade</taxon>
        <taxon>Arachis</taxon>
    </lineage>
</organism>
<evidence type="ECO:0000313" key="8">
    <source>
        <dbReference type="EMBL" id="RYR41474.1"/>
    </source>
</evidence>
<evidence type="ECO:0000256" key="3">
    <source>
        <dbReference type="ARBA" id="ARBA00022692"/>
    </source>
</evidence>
<feature type="transmembrane region" description="Helical" evidence="7">
    <location>
        <begin position="674"/>
        <end position="698"/>
    </location>
</feature>
<feature type="transmembrane region" description="Helical" evidence="7">
    <location>
        <begin position="400"/>
        <end position="420"/>
    </location>
</feature>
<comment type="subcellular location">
    <subcellularLocation>
        <location evidence="1">Membrane</location>
        <topology evidence="1">Multi-pass membrane protein</topology>
    </subcellularLocation>
</comment>
<feature type="transmembrane region" description="Helical" evidence="7">
    <location>
        <begin position="534"/>
        <end position="553"/>
    </location>
</feature>
<feature type="transmembrane region" description="Helical" evidence="7">
    <location>
        <begin position="574"/>
        <end position="593"/>
    </location>
</feature>
<evidence type="ECO:0000256" key="6">
    <source>
        <dbReference type="SAM" id="MobiDB-lite"/>
    </source>
</evidence>
<keyword evidence="3 7" id="KW-0812">Transmembrane</keyword>
<accession>A0A445BS16</accession>
<evidence type="ECO:0000256" key="1">
    <source>
        <dbReference type="ARBA" id="ARBA00004141"/>
    </source>
</evidence>
<feature type="region of interest" description="Disordered" evidence="6">
    <location>
        <begin position="203"/>
        <end position="235"/>
    </location>
</feature>
<keyword evidence="9" id="KW-1185">Reference proteome</keyword>
<dbReference type="EMBL" id="SDMP01000008">
    <property type="protein sequence ID" value="RYR41474.1"/>
    <property type="molecule type" value="Genomic_DNA"/>
</dbReference>
<dbReference type="Pfam" id="PF07816">
    <property type="entry name" value="DUF1645"/>
    <property type="match status" value="1"/>
</dbReference>
<evidence type="ECO:0008006" key="10">
    <source>
        <dbReference type="Google" id="ProtNLM"/>
    </source>
</evidence>
<dbReference type="InterPro" id="IPR012442">
    <property type="entry name" value="DUF1645_plant"/>
</dbReference>
<proteinExistence type="inferred from homology"/>
<dbReference type="InterPro" id="IPR005016">
    <property type="entry name" value="TDE1/TMS"/>
</dbReference>
<dbReference type="AlphaFoldDB" id="A0A445BS16"/>
<feature type="region of interest" description="Disordered" evidence="6">
    <location>
        <begin position="276"/>
        <end position="315"/>
    </location>
</feature>
<evidence type="ECO:0000256" key="5">
    <source>
        <dbReference type="ARBA" id="ARBA00023136"/>
    </source>
</evidence>
<dbReference type="GO" id="GO:0016020">
    <property type="term" value="C:membrane"/>
    <property type="evidence" value="ECO:0007669"/>
    <property type="project" value="UniProtKB-SubCell"/>
</dbReference>
<protein>
    <recommendedName>
        <fullName evidence="10">Serine incorporator</fullName>
    </recommendedName>
</protein>
<feature type="transmembrane region" description="Helical" evidence="7">
    <location>
        <begin position="510"/>
        <end position="528"/>
    </location>
</feature>
<dbReference type="PANTHER" id="PTHR10383">
    <property type="entry name" value="SERINE INCORPORATOR"/>
    <property type="match status" value="1"/>
</dbReference>
<feature type="compositionally biased region" description="Basic and acidic residues" evidence="6">
    <location>
        <begin position="300"/>
        <end position="315"/>
    </location>
</feature>
<keyword evidence="4 7" id="KW-1133">Transmembrane helix</keyword>
<sequence length="703" mass="78971">MEVAVASPSPPGSPSMMDHFDFNGARISPYLSAPSSPRRFGEYYNLSAPTSPSRLREFYSDFDYFTSAAPSPSLNGGAAEHDDGFAFFVSGESVKSPRSAEELFHGGKIKPMRVDELLESSRSPLLQHQPKLSPIAQGKKAIREALSPRKKRDSGNGNGNEAFEERRGRDRTPAAVSSSSRRVSRSHSPYRVSHYTWEEELHHHQQLQQVQGNSNKEDLKSAASLSSSSSSSSSKSSKRWRLRDLLLFRSASEGRGTTKDPFRKYPLFFKKPEETAKASSSSSSSSSFRNSEMPPKSRRKEAVSAHELHYARKKAESQDLKKRTFLPYKQGILGSFLPCVMLCRVRMRRVPDCRFGNQPPFSEDRLLRPVRLLPRRRMDPPRRINHFKHTPSREWFETDAVLRVSLGNFLFFTILAVLMIGVKNQKDPRDGLHHGGWMMKIICWFLLKPYRSLARILFIDGMTPGLDMMNNSGMLLCLWFHLFVMCLHLCSREFLNFFTPSGQDCGINTFFITMTLLLAFVFAIVALHPAVNGSILPASVISLYCTYLCYSALSSEPRDYECNGLHKHSKAVSTGTLTLGLLTTVLSVVYSAVRAGSSATVLSPPSSPRAGKPLLPLDGKEEVENEKAKPVTYSYAFFHLIFSLASMYSAMLLTGWSTSVGETRKLVDVGWPSVWVRIVTCWATALLYLWSLMAPIMFPEREF</sequence>
<evidence type="ECO:0000256" key="2">
    <source>
        <dbReference type="ARBA" id="ARBA00006665"/>
    </source>
</evidence>
<dbReference type="PANTHER" id="PTHR10383:SF54">
    <property type="entry name" value="SERINC-DOMAIN CONTAINING SERINE AND SPHINGOLIPID BIOSYNTHESIS PROTEIN"/>
    <property type="match status" value="1"/>
</dbReference>
<comment type="caution">
    <text evidence="8">The sequence shown here is derived from an EMBL/GenBank/DDBJ whole genome shotgun (WGS) entry which is preliminary data.</text>
</comment>
<feature type="compositionally biased region" description="Low complexity" evidence="6">
    <location>
        <begin position="173"/>
        <end position="188"/>
    </location>
</feature>
<gene>
    <name evidence="8" type="ORF">Ahy_A08g037872</name>
</gene>
<dbReference type="Pfam" id="PF03348">
    <property type="entry name" value="Serinc"/>
    <property type="match status" value="2"/>
</dbReference>
<feature type="compositionally biased region" description="Basic and acidic residues" evidence="6">
    <location>
        <begin position="163"/>
        <end position="172"/>
    </location>
</feature>
<keyword evidence="5 7" id="KW-0472">Membrane</keyword>
<evidence type="ECO:0000313" key="9">
    <source>
        <dbReference type="Proteomes" id="UP000289738"/>
    </source>
</evidence>
<dbReference type="STRING" id="3818.A0A445BS16"/>
<reference evidence="8 9" key="1">
    <citation type="submission" date="2019-01" db="EMBL/GenBank/DDBJ databases">
        <title>Sequencing of cultivated peanut Arachis hypogaea provides insights into genome evolution and oil improvement.</title>
        <authorList>
            <person name="Chen X."/>
        </authorList>
    </citation>
    <scope>NUCLEOTIDE SEQUENCE [LARGE SCALE GENOMIC DNA]</scope>
    <source>
        <strain evidence="9">cv. Fuhuasheng</strain>
        <tissue evidence="8">Leaves</tissue>
    </source>
</reference>
<feature type="transmembrane region" description="Helical" evidence="7">
    <location>
        <begin position="471"/>
        <end position="490"/>
    </location>
</feature>
<feature type="region of interest" description="Disordered" evidence="6">
    <location>
        <begin position="123"/>
        <end position="188"/>
    </location>
</feature>
<feature type="compositionally biased region" description="Low complexity" evidence="6">
    <location>
        <begin position="221"/>
        <end position="235"/>
    </location>
</feature>